<evidence type="ECO:0000313" key="2">
    <source>
        <dbReference type="Proteomes" id="UP000445582"/>
    </source>
</evidence>
<dbReference type="AlphaFoldDB" id="A0A844YIF1"/>
<gene>
    <name evidence="1" type="ORF">GRI48_12935</name>
</gene>
<protein>
    <submittedName>
        <fullName evidence="1">Uncharacterized protein</fullName>
    </submittedName>
</protein>
<accession>A0A844YIF1</accession>
<sequence length="65" mass="6915">MVNNTTEEMMFDRQFMQTKLGKAAAVSTFVMAAFVALSSQIQATPAHAAQACPAIEIACGHLELA</sequence>
<evidence type="ECO:0000313" key="1">
    <source>
        <dbReference type="EMBL" id="MXO63911.1"/>
    </source>
</evidence>
<dbReference type="RefSeq" id="WP_202389368.1">
    <property type="nucleotide sequence ID" value="NZ_WTYN01000004.1"/>
</dbReference>
<organism evidence="1 2">
    <name type="scientific">Qipengyuania oceanensis</name>
    <dbReference type="NCBI Taxonomy" id="1463597"/>
    <lineage>
        <taxon>Bacteria</taxon>
        <taxon>Pseudomonadati</taxon>
        <taxon>Pseudomonadota</taxon>
        <taxon>Alphaproteobacteria</taxon>
        <taxon>Sphingomonadales</taxon>
        <taxon>Erythrobacteraceae</taxon>
        <taxon>Qipengyuania</taxon>
    </lineage>
</organism>
<dbReference type="EMBL" id="WTYN01000004">
    <property type="protein sequence ID" value="MXO63911.1"/>
    <property type="molecule type" value="Genomic_DNA"/>
</dbReference>
<reference evidence="1 2" key="1">
    <citation type="submission" date="2019-12" db="EMBL/GenBank/DDBJ databases">
        <title>Genomic-based taxomic classification of the family Erythrobacteraceae.</title>
        <authorList>
            <person name="Xu L."/>
        </authorList>
    </citation>
    <scope>NUCLEOTIDE SEQUENCE [LARGE SCALE GENOMIC DNA]</scope>
    <source>
        <strain evidence="1 2">MCCC 1A09965</strain>
    </source>
</reference>
<keyword evidence="2" id="KW-1185">Reference proteome</keyword>
<proteinExistence type="predicted"/>
<dbReference type="Proteomes" id="UP000445582">
    <property type="component" value="Unassembled WGS sequence"/>
</dbReference>
<comment type="caution">
    <text evidence="1">The sequence shown here is derived from an EMBL/GenBank/DDBJ whole genome shotgun (WGS) entry which is preliminary data.</text>
</comment>
<name>A0A844YIF1_9SPHN</name>